<sequence length="360" mass="39828">MAGQRVTPLDVFGTTGVTDKLRPQYTQLLDGLDAMLDLESGLREILLHADHEQQTAELDGHLDVTGGLAAILPAAPAPTSRPSWDRRGTEHRGVDLLEVEPAVRMQLRQDPQVIEFRESLEAAEDMTQQIEGVSDLASKLVSQLTEAEGDIEFSDIMETTLHLARAARSLTTLPNRNVETAIKQVDFSSMELTVSCNTASDAARTLATVRYTRRRSWYTPEQLPLREAQRLLAAAVEKALASAYSLLDRCVAARGAVAQFQLWQAIQIRQRLNFQLAVRGVPRLTASDLRDFLNDFISADLRGADLAGVDMTGVRWSVQTLWPVDLDLDDLRQRSVEEPLGSGIYVVRSGTARTRQLEAV</sequence>
<dbReference type="RefSeq" id="WP_326021443.1">
    <property type="nucleotide sequence ID" value="NZ_JAOZYC010000157.1"/>
</dbReference>
<name>A0ABU6FH48_9ACTN</name>
<protein>
    <submittedName>
        <fullName evidence="1">Uncharacterized protein</fullName>
    </submittedName>
</protein>
<keyword evidence="2" id="KW-1185">Reference proteome</keyword>
<dbReference type="Proteomes" id="UP001354931">
    <property type="component" value="Unassembled WGS sequence"/>
</dbReference>
<evidence type="ECO:0000313" key="2">
    <source>
        <dbReference type="Proteomes" id="UP001354931"/>
    </source>
</evidence>
<organism evidence="1 2">
    <name type="scientific">Streptomyces endophyticus</name>
    <dbReference type="NCBI Taxonomy" id="714166"/>
    <lineage>
        <taxon>Bacteria</taxon>
        <taxon>Bacillati</taxon>
        <taxon>Actinomycetota</taxon>
        <taxon>Actinomycetes</taxon>
        <taxon>Kitasatosporales</taxon>
        <taxon>Streptomycetaceae</taxon>
        <taxon>Streptomyces</taxon>
    </lineage>
</organism>
<accession>A0ABU6FH48</accession>
<evidence type="ECO:0000313" key="1">
    <source>
        <dbReference type="EMBL" id="MEB8342117.1"/>
    </source>
</evidence>
<dbReference type="EMBL" id="JAOZYC010000157">
    <property type="protein sequence ID" value="MEB8342117.1"/>
    <property type="molecule type" value="Genomic_DNA"/>
</dbReference>
<comment type="caution">
    <text evidence="1">The sequence shown here is derived from an EMBL/GenBank/DDBJ whole genome shotgun (WGS) entry which is preliminary data.</text>
</comment>
<reference evidence="1 2" key="1">
    <citation type="submission" date="2022-10" db="EMBL/GenBank/DDBJ databases">
        <authorList>
            <person name="Xie J."/>
            <person name="Shen N."/>
        </authorList>
    </citation>
    <scope>NUCLEOTIDE SEQUENCE [LARGE SCALE GENOMIC DNA]</scope>
    <source>
        <strain evidence="1 2">YIM65594</strain>
    </source>
</reference>
<gene>
    <name evidence="1" type="ORF">OKJ99_31940</name>
</gene>
<proteinExistence type="predicted"/>